<dbReference type="Proteomes" id="UP001642464">
    <property type="component" value="Unassembled WGS sequence"/>
</dbReference>
<comment type="caution">
    <text evidence="3">The sequence shown here is derived from an EMBL/GenBank/DDBJ whole genome shotgun (WGS) entry which is preliminary data.</text>
</comment>
<evidence type="ECO:0000313" key="4">
    <source>
        <dbReference type="Proteomes" id="UP001642464"/>
    </source>
</evidence>
<keyword evidence="4" id="KW-1185">Reference proteome</keyword>
<evidence type="ECO:0000313" key="2">
    <source>
        <dbReference type="EMBL" id="CAK9108657.1"/>
    </source>
</evidence>
<evidence type="ECO:0000256" key="1">
    <source>
        <dbReference type="SAM" id="MobiDB-lite"/>
    </source>
</evidence>
<accession>A0ABP0S8Q8</accession>
<gene>
    <name evidence="2" type="ORF">SCF082_LOCUS50540</name>
    <name evidence="3" type="ORF">SCF082_LOCUS50562</name>
</gene>
<sequence>MIGGCSGDSTVKSMHLWTDILTMNQDKQECFISRILMLHEIATKQGGRAKVPRLSLNEWNSVADQFCFLGHCLNYMAMKMDSHGNRMFNDALLTGILKRVVEGDYLSDADTALAALDPQFDVEETSMFKEHKPEEVDHVKQRVAHVDAQMTLLNQDARKAQFEADCLALARDLAQVGSIYQQVEKNDRGRRHEKVAHLRAQNVIGASIVNEFMLANLAVHSGVVKDQLEIVTQFLQRFPDLPCIIWCDLMKCGRMTATEMDEFTTVINHVLHTRYKASAAVVIAPFLVSEKHQGYRGQAWEAKFDAKSFFSQNIAVRCGPPPAKSDKARDDNCFNSCQLLLDRATRGEVPWPAESSYVVPVAERDSLPHASEGPRSLSEVQEVAQFLSGEALPRIVLGSVLQKSSAGSSGSTVGIINLTPYDAWLEKTCHKGFDGITFKTVSLSKSLPTTQYVEKTLALDLLEEWKSGKSSNFASARPYEKEPPPPPPGHGEVDPTAYPMRLVKLDFDVNPSKKGWDKIKLSIPPATRGRHLEDPVFGPTWKELLADFDSKYGKGNAAEMQAAFIAKQEKDAPPPMKIVPWEEPSTIELLMDRYVIENKISGRSPGTTLILVNAKRRDGTLDQVGPDQQFKLFLAAHCNVTIDTNDFVIAHGSSKWVKSEKVAQLQLQNKKSHPGIFVHCHTLIACLHAVVP</sequence>
<evidence type="ECO:0000313" key="3">
    <source>
        <dbReference type="EMBL" id="CAK9108722.1"/>
    </source>
</evidence>
<dbReference type="EMBL" id="CAXAMM010043129">
    <property type="protein sequence ID" value="CAK9108657.1"/>
    <property type="molecule type" value="Genomic_DNA"/>
</dbReference>
<protein>
    <submittedName>
        <fullName evidence="3">Uncharacterized protein</fullName>
    </submittedName>
</protein>
<reference evidence="3 4" key="1">
    <citation type="submission" date="2024-02" db="EMBL/GenBank/DDBJ databases">
        <authorList>
            <person name="Chen Y."/>
            <person name="Shah S."/>
            <person name="Dougan E. K."/>
            <person name="Thang M."/>
            <person name="Chan C."/>
        </authorList>
    </citation>
    <scope>NUCLEOTIDE SEQUENCE [LARGE SCALE GENOMIC DNA]</scope>
</reference>
<dbReference type="EMBL" id="CAXAMM010043140">
    <property type="protein sequence ID" value="CAK9108722.1"/>
    <property type="molecule type" value="Genomic_DNA"/>
</dbReference>
<feature type="region of interest" description="Disordered" evidence="1">
    <location>
        <begin position="472"/>
        <end position="495"/>
    </location>
</feature>
<proteinExistence type="predicted"/>
<name>A0ABP0S8Q8_9DINO</name>
<organism evidence="3 4">
    <name type="scientific">Durusdinium trenchii</name>
    <dbReference type="NCBI Taxonomy" id="1381693"/>
    <lineage>
        <taxon>Eukaryota</taxon>
        <taxon>Sar</taxon>
        <taxon>Alveolata</taxon>
        <taxon>Dinophyceae</taxon>
        <taxon>Suessiales</taxon>
        <taxon>Symbiodiniaceae</taxon>
        <taxon>Durusdinium</taxon>
    </lineage>
</organism>